<dbReference type="InterPro" id="IPR020095">
    <property type="entry name" value="PsdUridine_synth_TruA_C"/>
</dbReference>
<dbReference type="GO" id="GO:0003723">
    <property type="term" value="F:RNA binding"/>
    <property type="evidence" value="ECO:0007669"/>
    <property type="project" value="InterPro"/>
</dbReference>
<protein>
    <submittedName>
        <fullName evidence="5">tRNA pseudouridine synthase A</fullName>
        <ecNumber evidence="5">5.4.99.12</ecNumber>
    </submittedName>
</protein>
<dbReference type="PANTHER" id="PTHR11142:SF0">
    <property type="entry name" value="TRNA PSEUDOURIDINE SYNTHASE-LIKE 1"/>
    <property type="match status" value="1"/>
</dbReference>
<keyword evidence="3 5" id="KW-0413">Isomerase</keyword>
<dbReference type="Gene3D" id="3.30.70.660">
    <property type="entry name" value="Pseudouridine synthase I, catalytic domain, C-terminal subdomain"/>
    <property type="match status" value="1"/>
</dbReference>
<organism evidence="5">
    <name type="scientific">bioreactor metagenome</name>
    <dbReference type="NCBI Taxonomy" id="1076179"/>
    <lineage>
        <taxon>unclassified sequences</taxon>
        <taxon>metagenomes</taxon>
        <taxon>ecological metagenomes</taxon>
    </lineage>
</organism>
<comment type="caution">
    <text evidence="5">The sequence shown here is derived from an EMBL/GenBank/DDBJ whole genome shotgun (WGS) entry which is preliminary data.</text>
</comment>
<dbReference type="Pfam" id="PF01416">
    <property type="entry name" value="PseudoU_synth_1"/>
    <property type="match status" value="1"/>
</dbReference>
<reference evidence="5" key="1">
    <citation type="submission" date="2019-08" db="EMBL/GenBank/DDBJ databases">
        <authorList>
            <person name="Kucharzyk K."/>
            <person name="Murdoch R.W."/>
            <person name="Higgins S."/>
            <person name="Loffler F."/>
        </authorList>
    </citation>
    <scope>NUCLEOTIDE SEQUENCE</scope>
</reference>
<evidence type="ECO:0000256" key="1">
    <source>
        <dbReference type="ARBA" id="ARBA00009375"/>
    </source>
</evidence>
<comment type="similarity">
    <text evidence="1">Belongs to the tRNA pseudouridine synthase TruA family.</text>
</comment>
<name>A0A644V651_9ZZZZ</name>
<dbReference type="PIRSF" id="PIRSF001430">
    <property type="entry name" value="tRNA_psdUrid_synth"/>
    <property type="match status" value="1"/>
</dbReference>
<dbReference type="InterPro" id="IPR001406">
    <property type="entry name" value="PsdUridine_synth_TruA"/>
</dbReference>
<proteinExistence type="inferred from homology"/>
<evidence type="ECO:0000259" key="4">
    <source>
        <dbReference type="Pfam" id="PF01416"/>
    </source>
</evidence>
<dbReference type="HAMAP" id="MF_00171">
    <property type="entry name" value="TruA"/>
    <property type="match status" value="1"/>
</dbReference>
<dbReference type="PANTHER" id="PTHR11142">
    <property type="entry name" value="PSEUDOURIDYLATE SYNTHASE"/>
    <property type="match status" value="1"/>
</dbReference>
<dbReference type="GO" id="GO:0160147">
    <property type="term" value="F:tRNA pseudouridine(38-40) synthase activity"/>
    <property type="evidence" value="ECO:0007669"/>
    <property type="project" value="UniProtKB-EC"/>
</dbReference>
<dbReference type="InterPro" id="IPR020097">
    <property type="entry name" value="PsdUridine_synth_TruA_a/b_dom"/>
</dbReference>
<evidence type="ECO:0000256" key="3">
    <source>
        <dbReference type="ARBA" id="ARBA00023235"/>
    </source>
</evidence>
<gene>
    <name evidence="5" type="primary">truA_12</name>
    <name evidence="5" type="ORF">SDC9_32806</name>
</gene>
<dbReference type="SUPFAM" id="SSF55120">
    <property type="entry name" value="Pseudouridine synthase"/>
    <property type="match status" value="1"/>
</dbReference>
<sequence>MKLAFLAGYRGQNFAGSQFQPDKRTVEGEFVAGGIELGLFSDAKEGHFRTAGRTDKGVSARRQLFSITTDKPELAVEALNFHLPDDIWCLGAAEVDEEFYPRYAARERSYRYYFPYPADVAKMQDAAARLIGTHTFSGFSKMEAGRDPVRTVTRAEVFEGSDGCPVFEVAAKSFLWNMVRGMAGALQTVGLRLAEPEIIDDLLTSPTARVHPAPAEGLIFWDVVSDLSFTPMRQKREVKRSLSGEAAAARADMHTAEALLEDDPKEFWKKKVIREYSALMKKR</sequence>
<dbReference type="EC" id="5.4.99.12" evidence="5"/>
<evidence type="ECO:0000313" key="5">
    <source>
        <dbReference type="EMBL" id="MPL86819.1"/>
    </source>
</evidence>
<dbReference type="Gene3D" id="3.30.70.580">
    <property type="entry name" value="Pseudouridine synthase I, catalytic domain, N-terminal subdomain"/>
    <property type="match status" value="1"/>
</dbReference>
<keyword evidence="2" id="KW-0819">tRNA processing</keyword>
<dbReference type="InterPro" id="IPR020103">
    <property type="entry name" value="PsdUridine_synth_cat_dom_sf"/>
</dbReference>
<feature type="domain" description="Pseudouridine synthase I TruA alpha/beta" evidence="4">
    <location>
        <begin position="126"/>
        <end position="223"/>
    </location>
</feature>
<dbReference type="AlphaFoldDB" id="A0A644V651"/>
<dbReference type="InterPro" id="IPR020094">
    <property type="entry name" value="TruA/RsuA/RluB/E/F_N"/>
</dbReference>
<dbReference type="NCBIfam" id="TIGR00071">
    <property type="entry name" value="hisT_truA"/>
    <property type="match status" value="1"/>
</dbReference>
<dbReference type="EMBL" id="VSSQ01000228">
    <property type="protein sequence ID" value="MPL86819.1"/>
    <property type="molecule type" value="Genomic_DNA"/>
</dbReference>
<dbReference type="GO" id="GO:0031119">
    <property type="term" value="P:tRNA pseudouridine synthesis"/>
    <property type="evidence" value="ECO:0007669"/>
    <property type="project" value="TreeGrafter"/>
</dbReference>
<evidence type="ECO:0000256" key="2">
    <source>
        <dbReference type="ARBA" id="ARBA00022694"/>
    </source>
</evidence>
<accession>A0A644V651</accession>